<dbReference type="InterPro" id="IPR036457">
    <property type="entry name" value="PPM-type-like_dom_sf"/>
</dbReference>
<proteinExistence type="predicted"/>
<protein>
    <submittedName>
        <fullName evidence="2">Protein phosphatase 2C domain-containing protein</fullName>
    </submittedName>
</protein>
<dbReference type="Proteomes" id="UP001603013">
    <property type="component" value="Unassembled WGS sequence"/>
</dbReference>
<sequence>MHVSLTSLPRPGGRNEDFAIASPECAVVLDGAGTPNGLPTGCVHGVAWFAQRLGTLLHREAVESGRDLARCLSTSIEGTAKLHQATCDVGSPFSPSATVAVLRSRGQDVEWLVLGDAVLVLDDGREPEVVTDQRLARVASEERAALRTAGRGLRGELAAHTALVEAERAIRNRPGGYWVAAAEPEAADEALMGRMPIAQLERAALLTDGAARFVDTFALGTWPTCLEVLEHHGTANLIGQVRDAERSDIDLERWPRSKTHDDATVIFARF</sequence>
<comment type="caution">
    <text evidence="2">The sequence shown here is derived from an EMBL/GenBank/DDBJ whole genome shotgun (WGS) entry which is preliminary data.</text>
</comment>
<gene>
    <name evidence="2" type="ORF">ACF05T_03035</name>
</gene>
<dbReference type="Gene3D" id="3.60.40.10">
    <property type="entry name" value="PPM-type phosphatase domain"/>
    <property type="match status" value="1"/>
</dbReference>
<organism evidence="2 3">
    <name type="scientific">Streptomyces lateritius</name>
    <dbReference type="NCBI Taxonomy" id="67313"/>
    <lineage>
        <taxon>Bacteria</taxon>
        <taxon>Bacillati</taxon>
        <taxon>Actinomycetota</taxon>
        <taxon>Actinomycetes</taxon>
        <taxon>Kitasatosporales</taxon>
        <taxon>Streptomycetaceae</taxon>
        <taxon>Streptomyces</taxon>
    </lineage>
</organism>
<keyword evidence="3" id="KW-1185">Reference proteome</keyword>
<dbReference type="Pfam" id="PF13672">
    <property type="entry name" value="PP2C_2"/>
    <property type="match status" value="1"/>
</dbReference>
<dbReference type="EMBL" id="JBIBSM010000001">
    <property type="protein sequence ID" value="MFF8275081.1"/>
    <property type="molecule type" value="Genomic_DNA"/>
</dbReference>
<reference evidence="2 3" key="1">
    <citation type="submission" date="2024-10" db="EMBL/GenBank/DDBJ databases">
        <title>The Natural Products Discovery Center: Release of the First 8490 Sequenced Strains for Exploring Actinobacteria Biosynthetic Diversity.</title>
        <authorList>
            <person name="Kalkreuter E."/>
            <person name="Kautsar S.A."/>
            <person name="Yang D."/>
            <person name="Bader C.D."/>
            <person name="Teijaro C.N."/>
            <person name="Fluegel L."/>
            <person name="Davis C.M."/>
            <person name="Simpson J.R."/>
            <person name="Lauterbach L."/>
            <person name="Steele A.D."/>
            <person name="Gui C."/>
            <person name="Meng S."/>
            <person name="Li G."/>
            <person name="Viehrig K."/>
            <person name="Ye F."/>
            <person name="Su P."/>
            <person name="Kiefer A.F."/>
            <person name="Nichols A."/>
            <person name="Cepeda A.J."/>
            <person name="Yan W."/>
            <person name="Fan B."/>
            <person name="Jiang Y."/>
            <person name="Adhikari A."/>
            <person name="Zheng C.-J."/>
            <person name="Schuster L."/>
            <person name="Cowan T.M."/>
            <person name="Smanski M.J."/>
            <person name="Chevrette M.G."/>
            <person name="De Carvalho L.P.S."/>
            <person name="Shen B."/>
        </authorList>
    </citation>
    <scope>NUCLEOTIDE SEQUENCE [LARGE SCALE GENOMIC DNA]</scope>
    <source>
        <strain evidence="2 3">NPDC015755</strain>
    </source>
</reference>
<dbReference type="RefSeq" id="WP_391932830.1">
    <property type="nucleotide sequence ID" value="NZ_JBIBSM010000001.1"/>
</dbReference>
<evidence type="ECO:0000259" key="1">
    <source>
        <dbReference type="Pfam" id="PF13672"/>
    </source>
</evidence>
<dbReference type="InterPro" id="IPR001932">
    <property type="entry name" value="PPM-type_phosphatase-like_dom"/>
</dbReference>
<name>A0ABW6Y673_9ACTN</name>
<accession>A0ABW6Y673</accession>
<evidence type="ECO:0000313" key="3">
    <source>
        <dbReference type="Proteomes" id="UP001603013"/>
    </source>
</evidence>
<feature type="domain" description="PPM-type phosphatase" evidence="1">
    <location>
        <begin position="25"/>
        <end position="211"/>
    </location>
</feature>
<evidence type="ECO:0000313" key="2">
    <source>
        <dbReference type="EMBL" id="MFF8275081.1"/>
    </source>
</evidence>
<dbReference type="SUPFAM" id="SSF81606">
    <property type="entry name" value="PP2C-like"/>
    <property type="match status" value="1"/>
</dbReference>